<dbReference type="CDD" id="cd06587">
    <property type="entry name" value="VOC"/>
    <property type="match status" value="1"/>
</dbReference>
<gene>
    <name evidence="2" type="ORF">PAECIP111802_03076</name>
</gene>
<evidence type="ECO:0000259" key="1">
    <source>
        <dbReference type="PROSITE" id="PS51819"/>
    </source>
</evidence>
<comment type="caution">
    <text evidence="2">The sequence shown here is derived from an EMBL/GenBank/DDBJ whole genome shotgun (WGS) entry which is preliminary data.</text>
</comment>
<dbReference type="EMBL" id="CAJVCE010000008">
    <property type="protein sequence ID" value="CAG7643795.1"/>
    <property type="molecule type" value="Genomic_DNA"/>
</dbReference>
<dbReference type="InterPro" id="IPR004360">
    <property type="entry name" value="Glyas_Fos-R_dOase_dom"/>
</dbReference>
<dbReference type="Proteomes" id="UP000730618">
    <property type="component" value="Unassembled WGS sequence"/>
</dbReference>
<dbReference type="PROSITE" id="PS51819">
    <property type="entry name" value="VOC"/>
    <property type="match status" value="2"/>
</dbReference>
<accession>A0ABN7TKG2</accession>
<protein>
    <recommendedName>
        <fullName evidence="1">VOC domain-containing protein</fullName>
    </recommendedName>
</protein>
<sequence length="272" mass="31504">MKSNIPKIAYDGGHIDVLWDNHEAALQWFEKYFGWKRQDESRAVTRDSNAAEMKETRLPFGTMLSSVITGKRLAHHHAERGTIDGHVRWCWKTRKLAETHEWFKAEGIRVSGIYSGPGGKDYFDFWATVEGIRLTAEGDPTGSSDHPRFVPSWVRIGVKDLYVSLAWYTTYLGAEVLEDRSKEGYVVLGLALEHHEEQSRWVLEQLPEDTETDKFDNPTRPYCVLHDLAEFESYHAFLRESGIPVSEIVGPGRFRFFHLYDPDGNRFNLYRY</sequence>
<feature type="domain" description="VOC" evidence="1">
    <location>
        <begin position="11"/>
        <end position="139"/>
    </location>
</feature>
<dbReference type="InterPro" id="IPR037523">
    <property type="entry name" value="VOC_core"/>
</dbReference>
<keyword evidence="3" id="KW-1185">Reference proteome</keyword>
<feature type="domain" description="VOC" evidence="1">
    <location>
        <begin position="150"/>
        <end position="272"/>
    </location>
</feature>
<proteinExistence type="predicted"/>
<name>A0ABN7TKG2_9BACL</name>
<evidence type="ECO:0000313" key="3">
    <source>
        <dbReference type="Proteomes" id="UP000730618"/>
    </source>
</evidence>
<dbReference type="RefSeq" id="WP_218099409.1">
    <property type="nucleotide sequence ID" value="NZ_CAJVCE010000008.1"/>
</dbReference>
<organism evidence="2 3">
    <name type="scientific">Paenibacillus allorhizosphaerae</name>
    <dbReference type="NCBI Taxonomy" id="2849866"/>
    <lineage>
        <taxon>Bacteria</taxon>
        <taxon>Bacillati</taxon>
        <taxon>Bacillota</taxon>
        <taxon>Bacilli</taxon>
        <taxon>Bacillales</taxon>
        <taxon>Paenibacillaceae</taxon>
        <taxon>Paenibacillus</taxon>
    </lineage>
</organism>
<dbReference type="Pfam" id="PF00903">
    <property type="entry name" value="Glyoxalase"/>
    <property type="match status" value="1"/>
</dbReference>
<reference evidence="2 3" key="1">
    <citation type="submission" date="2021-06" db="EMBL/GenBank/DDBJ databases">
        <authorList>
            <person name="Criscuolo A."/>
        </authorList>
    </citation>
    <scope>NUCLEOTIDE SEQUENCE [LARGE SCALE GENOMIC DNA]</scope>
    <source>
        <strain evidence="3">CIP 111802</strain>
    </source>
</reference>
<evidence type="ECO:0000313" key="2">
    <source>
        <dbReference type="EMBL" id="CAG7643795.1"/>
    </source>
</evidence>